<feature type="domain" description="NACHT" evidence="1">
    <location>
        <begin position="30"/>
        <end position="189"/>
    </location>
</feature>
<dbReference type="InterPro" id="IPR025662">
    <property type="entry name" value="Sigma_54_int_dom_ATP-bd_1"/>
</dbReference>
<dbReference type="PROSITE" id="PS00675">
    <property type="entry name" value="SIGMA54_INTERACT_1"/>
    <property type="match status" value="1"/>
</dbReference>
<evidence type="ECO:0000259" key="1">
    <source>
        <dbReference type="Pfam" id="PF05729"/>
    </source>
</evidence>
<dbReference type="EMBL" id="JAAAIN010002251">
    <property type="protein sequence ID" value="KAG0295238.1"/>
    <property type="molecule type" value="Genomic_DNA"/>
</dbReference>
<reference evidence="2" key="1">
    <citation type="journal article" date="2020" name="Fungal Divers.">
        <title>Resolving the Mortierellaceae phylogeny through synthesis of multi-gene phylogenetics and phylogenomics.</title>
        <authorList>
            <person name="Vandepol N."/>
            <person name="Liber J."/>
            <person name="Desiro A."/>
            <person name="Na H."/>
            <person name="Kennedy M."/>
            <person name="Barry K."/>
            <person name="Grigoriev I.V."/>
            <person name="Miller A.N."/>
            <person name="O'Donnell K."/>
            <person name="Stajich J.E."/>
            <person name="Bonito G."/>
        </authorList>
    </citation>
    <scope>NUCLEOTIDE SEQUENCE</scope>
    <source>
        <strain evidence="2">NVP60</strain>
    </source>
</reference>
<dbReference type="Gene3D" id="3.40.50.300">
    <property type="entry name" value="P-loop containing nucleotide triphosphate hydrolases"/>
    <property type="match status" value="1"/>
</dbReference>
<protein>
    <recommendedName>
        <fullName evidence="1">NACHT domain-containing protein</fullName>
    </recommendedName>
</protein>
<dbReference type="Proteomes" id="UP000823405">
    <property type="component" value="Unassembled WGS sequence"/>
</dbReference>
<dbReference type="InterPro" id="IPR027417">
    <property type="entry name" value="P-loop_NTPase"/>
</dbReference>
<proteinExistence type="predicted"/>
<evidence type="ECO:0000313" key="3">
    <source>
        <dbReference type="Proteomes" id="UP000823405"/>
    </source>
</evidence>
<dbReference type="Pfam" id="PF05729">
    <property type="entry name" value="NACHT"/>
    <property type="match status" value="1"/>
</dbReference>
<evidence type="ECO:0000313" key="2">
    <source>
        <dbReference type="EMBL" id="KAG0295238.1"/>
    </source>
</evidence>
<gene>
    <name evidence="2" type="ORF">BGZ97_004871</name>
</gene>
<keyword evidence="3" id="KW-1185">Reference proteome</keyword>
<comment type="caution">
    <text evidence="2">The sequence shown here is derived from an EMBL/GenBank/DDBJ whole genome shotgun (WGS) entry which is preliminary data.</text>
</comment>
<organism evidence="2 3">
    <name type="scientific">Linnemannia gamsii</name>
    <dbReference type="NCBI Taxonomy" id="64522"/>
    <lineage>
        <taxon>Eukaryota</taxon>
        <taxon>Fungi</taxon>
        <taxon>Fungi incertae sedis</taxon>
        <taxon>Mucoromycota</taxon>
        <taxon>Mortierellomycotina</taxon>
        <taxon>Mortierellomycetes</taxon>
        <taxon>Mortierellales</taxon>
        <taxon>Mortierellaceae</taxon>
        <taxon>Linnemannia</taxon>
    </lineage>
</organism>
<dbReference type="OrthoDB" id="2443807at2759"/>
<accession>A0A9P6UGJ8</accession>
<feature type="non-terminal residue" evidence="2">
    <location>
        <position position="445"/>
    </location>
</feature>
<dbReference type="SUPFAM" id="SSF52540">
    <property type="entry name" value="P-loop containing nucleoside triphosphate hydrolases"/>
    <property type="match status" value="1"/>
</dbReference>
<dbReference type="InterPro" id="IPR007111">
    <property type="entry name" value="NACHT_NTPase"/>
</dbReference>
<name>A0A9P6UGJ8_9FUNG</name>
<sequence>MAKTSLQASNDTLFPLMDKVKVFLAGDCQVILILGDSGAGKSTFNRHLEYKLWQDYKTGDRIPLFINLPALERPEKDLVAEQLRIHGLLDDQIRELKLYRQFMLICDGYDESQLTSNIHTTNLLNRSGQWNTKLLITCRSQYLGPDYRLRFVPEAVGRYNRAADDFFMEALIAPFSKEQIERYVEQYVPLEPRTWFKKDYMDKLATIPNLMDLVKNPFLLTLCLEALPNVVEGKSDLLKLCVTRVQLYDTFVQHWLEVNKRRLQDNKLDRDDQLALEGLLEDGFELNGIMFQQDLAAAIFREQEGRPVIDFTQRRDGSSWKAQFFGTDPDISLLRGASLLSRVGTQHRFVHRSILEYFYSCTIYGPAESNGGFAPHSHFDPSNISDHPLSQRNLVVEPSIIQFLAERVELEPGFKQQLLAFIEQSKTDERASCAAANAITILVKA</sequence>
<dbReference type="AlphaFoldDB" id="A0A9P6UGJ8"/>